<evidence type="ECO:0000313" key="7">
    <source>
        <dbReference type="EMBL" id="PKA57895.1"/>
    </source>
</evidence>
<feature type="compositionally biased region" description="Polar residues" evidence="5">
    <location>
        <begin position="410"/>
        <end position="420"/>
    </location>
</feature>
<keyword evidence="2 4" id="KW-0694">RNA-binding</keyword>
<dbReference type="InterPro" id="IPR034138">
    <property type="entry name" value="NOP8_RRM"/>
</dbReference>
<keyword evidence="3" id="KW-0539">Nucleus</keyword>
<dbReference type="InterPro" id="IPR000504">
    <property type="entry name" value="RRM_dom"/>
</dbReference>
<evidence type="ECO:0000256" key="2">
    <source>
        <dbReference type="ARBA" id="ARBA00022884"/>
    </source>
</evidence>
<dbReference type="EMBL" id="KZ451959">
    <property type="protein sequence ID" value="PKA57895.1"/>
    <property type="molecule type" value="Genomic_DNA"/>
</dbReference>
<feature type="region of interest" description="Disordered" evidence="5">
    <location>
        <begin position="381"/>
        <end position="420"/>
    </location>
</feature>
<dbReference type="SUPFAM" id="SSF54928">
    <property type="entry name" value="RNA-binding domain, RBD"/>
    <property type="match status" value="1"/>
</dbReference>
<dbReference type="InterPro" id="IPR035979">
    <property type="entry name" value="RBD_domain_sf"/>
</dbReference>
<evidence type="ECO:0000256" key="3">
    <source>
        <dbReference type="ARBA" id="ARBA00023242"/>
    </source>
</evidence>
<feature type="region of interest" description="Disordered" evidence="5">
    <location>
        <begin position="444"/>
        <end position="504"/>
    </location>
</feature>
<feature type="domain" description="RRM" evidence="6">
    <location>
        <begin position="15"/>
        <end position="91"/>
    </location>
</feature>
<evidence type="ECO:0000313" key="8">
    <source>
        <dbReference type="Proteomes" id="UP000236161"/>
    </source>
</evidence>
<evidence type="ECO:0000256" key="5">
    <source>
        <dbReference type="SAM" id="MobiDB-lite"/>
    </source>
</evidence>
<feature type="compositionally biased region" description="Polar residues" evidence="5">
    <location>
        <begin position="305"/>
        <end position="317"/>
    </location>
</feature>
<comment type="subcellular location">
    <subcellularLocation>
        <location evidence="1">Nucleus</location>
        <location evidence="1">Nucleolus</location>
    </subcellularLocation>
</comment>
<dbReference type="OrthoDB" id="21643at2759"/>
<dbReference type="PROSITE" id="PS50102">
    <property type="entry name" value="RRM"/>
    <property type="match status" value="1"/>
</dbReference>
<reference evidence="7 8" key="1">
    <citation type="journal article" date="2017" name="Nature">
        <title>The Apostasia genome and the evolution of orchids.</title>
        <authorList>
            <person name="Zhang G.Q."/>
            <person name="Liu K.W."/>
            <person name="Li Z."/>
            <person name="Lohaus R."/>
            <person name="Hsiao Y.Y."/>
            <person name="Niu S.C."/>
            <person name="Wang J.Y."/>
            <person name="Lin Y.C."/>
            <person name="Xu Q."/>
            <person name="Chen L.J."/>
            <person name="Yoshida K."/>
            <person name="Fujiwara S."/>
            <person name="Wang Z.W."/>
            <person name="Zhang Y.Q."/>
            <person name="Mitsuda N."/>
            <person name="Wang M."/>
            <person name="Liu G.H."/>
            <person name="Pecoraro L."/>
            <person name="Huang H.X."/>
            <person name="Xiao X.J."/>
            <person name="Lin M."/>
            <person name="Wu X.Y."/>
            <person name="Wu W.L."/>
            <person name="Chen Y.Y."/>
            <person name="Chang S.B."/>
            <person name="Sakamoto S."/>
            <person name="Ohme-Takagi M."/>
            <person name="Yagi M."/>
            <person name="Zeng S.J."/>
            <person name="Shen C.Y."/>
            <person name="Yeh C.M."/>
            <person name="Luo Y.B."/>
            <person name="Tsai W.C."/>
            <person name="Van de Peer Y."/>
            <person name="Liu Z.J."/>
        </authorList>
    </citation>
    <scope>NUCLEOTIDE SEQUENCE [LARGE SCALE GENOMIC DNA]</scope>
    <source>
        <strain evidence="8">cv. Shenzhen</strain>
        <tissue evidence="7">Stem</tissue>
    </source>
</reference>
<name>A0A2I0AQR3_9ASPA</name>
<protein>
    <recommendedName>
        <fullName evidence="6">RRM domain-containing protein</fullName>
    </recommendedName>
</protein>
<accession>A0A2I0AQR3</accession>
<dbReference type="CDD" id="cd12226">
    <property type="entry name" value="RRM_NOL8"/>
    <property type="match status" value="1"/>
</dbReference>
<dbReference type="PANTHER" id="PTHR23099">
    <property type="entry name" value="TRANSCRIPTIONAL REGULATOR"/>
    <property type="match status" value="1"/>
</dbReference>
<keyword evidence="8" id="KW-1185">Reference proteome</keyword>
<dbReference type="Gene3D" id="3.30.70.330">
    <property type="match status" value="1"/>
</dbReference>
<proteinExistence type="predicted"/>
<dbReference type="SMART" id="SM00360">
    <property type="entry name" value="RRM"/>
    <property type="match status" value="1"/>
</dbReference>
<dbReference type="STRING" id="1088818.A0A2I0AQR3"/>
<dbReference type="GO" id="GO:0003723">
    <property type="term" value="F:RNA binding"/>
    <property type="evidence" value="ECO:0007669"/>
    <property type="project" value="UniProtKB-UniRule"/>
</dbReference>
<evidence type="ECO:0000256" key="4">
    <source>
        <dbReference type="PROSITE-ProRule" id="PRU00176"/>
    </source>
</evidence>
<sequence>MEIGEEGVEIRMEVKRIYVGGVSAGVTAADMEKTFSSHGRVISVEFVRSNGRSFAYMDFEPGSDKSLSKLFSTYNGCTWKGGKLKLEMAKEHYLSRLKREWEEDAKLAEIDKLASATPVAEKDSDMLRSHGSNQENMRVQIFFPKLRKVNERSFFQKHRLLHNLHVMQVKSLPFKGTGKHKYSFQRIEVPPLPIHFCDCEEHSKEAETVNQKYLSSLNTLVLERERNIMNTVMNKLIGTDNHNSETPSDEKACIVIDSDRSSPSKEDFHCMNAAASDSDADNLVINIGVVEEDDLFMKLKGGVTPSMSQESGFGKQSFSKDRLTSNVGDSRKRMKSGVTTNPSPANPNKMKSSLPSVKPHKTNHPVAAGVLSSKFEPPPATGYSALPFPSHASPANPTTTERRAEPSDKNAPSTKGQTWMQKHSWKELVGAGSSTFSISTLLSNCPSASSPASKDKSSRKISVKDQIAPHNTKTTEKESQNHSSIDGNKHGASETTASRKRGNR</sequence>
<organism evidence="7 8">
    <name type="scientific">Apostasia shenzhenica</name>
    <dbReference type="NCBI Taxonomy" id="1088818"/>
    <lineage>
        <taxon>Eukaryota</taxon>
        <taxon>Viridiplantae</taxon>
        <taxon>Streptophyta</taxon>
        <taxon>Embryophyta</taxon>
        <taxon>Tracheophyta</taxon>
        <taxon>Spermatophyta</taxon>
        <taxon>Magnoliopsida</taxon>
        <taxon>Liliopsida</taxon>
        <taxon>Asparagales</taxon>
        <taxon>Orchidaceae</taxon>
        <taxon>Apostasioideae</taxon>
        <taxon>Apostasia</taxon>
    </lineage>
</organism>
<dbReference type="PANTHER" id="PTHR23099:SF0">
    <property type="entry name" value="GERM CELL NUCLEAR ACIDIC PROTEIN"/>
    <property type="match status" value="1"/>
</dbReference>
<dbReference type="AlphaFoldDB" id="A0A2I0AQR3"/>
<gene>
    <name evidence="7" type="ORF">AXF42_Ash012434</name>
</gene>
<evidence type="ECO:0000256" key="1">
    <source>
        <dbReference type="ARBA" id="ARBA00004604"/>
    </source>
</evidence>
<evidence type="ECO:0000259" key="6">
    <source>
        <dbReference type="PROSITE" id="PS50102"/>
    </source>
</evidence>
<feature type="region of interest" description="Disordered" evidence="5">
    <location>
        <begin position="305"/>
        <end position="364"/>
    </location>
</feature>
<dbReference type="Proteomes" id="UP000236161">
    <property type="component" value="Unassembled WGS sequence"/>
</dbReference>
<dbReference type="InterPro" id="IPR012677">
    <property type="entry name" value="Nucleotide-bd_a/b_plait_sf"/>
</dbReference>
<dbReference type="GO" id="GO:0005730">
    <property type="term" value="C:nucleolus"/>
    <property type="evidence" value="ECO:0007669"/>
    <property type="project" value="UniProtKB-SubCell"/>
</dbReference>